<sequence>MGGTVSTEENKQWALEKVLFFDPETRPDPDEVLQGRGGAGCVKRFTPSSAKLCNRNFLIRFFIDGKGREFVLKLQNQPHCRLLLCDKSGEPIKEIRTTRIKYIQRQNVRVEVYVKTERNEMSSLSFDFENAKECDLFSEFFKMLFGIQVHHFGFRDMGSGMADLMKNDDGSDDSDWSGTDEDDYERRQKAQAQQRRQRKMALQRRTGCPLHGDKPCACAVERPTITQGDDESSSSEDEVQAAWSSRFPVSIEGVCESGSTVRMKDLTARLVNKAPARVVEWFFSNEPGKDPSFPTVPIKTGLSLRIEERYVGSSIQIRVARRMEGSNLANPFVYSVAVKGPVTVNSVTARLMLEYLAETETPIEVTMTNQSLHTLFDLPPDCVANTRPFFDSTLYLTRLGLAFRANVRDLEDPLERAIPWEFFYVTRPEPDELDYREDDITMIFHILSYSFSVAGFRETTVTIRMPSESIRDAVYHTVVFFRLQRKVTSYERFARDLATGNCTEIKHRYARLWTENSWTSYATLAPSQEALARVAEAAVAAGPYVPRPSAAARLPRTESSNCTPGKPKQKPAQPAARTGKSAAGREEAERKREAPAARAGGKQMPGDSGKAETQAPAKQSAAEAVRARLANKQPKRDYNGFAEVFAETVQTKPPPVKTPTKKAGPQ</sequence>
<evidence type="ECO:0000256" key="1">
    <source>
        <dbReference type="SAM" id="MobiDB-lite"/>
    </source>
</evidence>
<feature type="region of interest" description="Disordered" evidence="1">
    <location>
        <begin position="548"/>
        <end position="666"/>
    </location>
</feature>
<dbReference type="OrthoDB" id="365655at2759"/>
<gene>
    <name evidence="2" type="ORF">TGVAND_203160</name>
</gene>
<dbReference type="Proteomes" id="UP000028840">
    <property type="component" value="Unassembled WGS sequence"/>
</dbReference>
<dbReference type="AlphaFoldDB" id="A0A086Q3F3"/>
<feature type="compositionally biased region" description="Acidic residues" evidence="1">
    <location>
        <begin position="170"/>
        <end position="183"/>
    </location>
</feature>
<name>A0A086Q3F3_TOXGO</name>
<dbReference type="EMBL" id="AEYJ02000812">
    <property type="protein sequence ID" value="KFH07135.1"/>
    <property type="molecule type" value="Genomic_DNA"/>
</dbReference>
<reference evidence="2 3" key="2">
    <citation type="journal article" date="2015" name="Eukaryot. Cell">
        <title>Genetic mapping reveals that sinefungin resistance in Toxoplasma gondii is controlled by a putative amino acid transporter locus that can be used as a negative selectable marker.</title>
        <authorList>
            <person name="Behnke M.S."/>
            <person name="Khan A."/>
            <person name="Sibley L.D."/>
        </authorList>
    </citation>
    <scope>NUCLEOTIDE SEQUENCE [LARGE SCALE GENOMIC DNA]</scope>
    <source>
        <strain evidence="2 3">VAND</strain>
    </source>
</reference>
<feature type="compositionally biased region" description="Basic and acidic residues" evidence="1">
    <location>
        <begin position="583"/>
        <end position="595"/>
    </location>
</feature>
<reference evidence="2 3" key="1">
    <citation type="submission" date="2014-08" db="EMBL/GenBank/DDBJ databases">
        <authorList>
            <person name="Sibley D."/>
            <person name="Venepally P."/>
            <person name="Karamycheva S."/>
            <person name="Hadjithomas M."/>
            <person name="Khan A."/>
            <person name="Brunk B."/>
            <person name="Roos D."/>
            <person name="Caler E."/>
            <person name="Lorenzi H."/>
        </authorList>
    </citation>
    <scope>NUCLEOTIDE SEQUENCE [LARGE SCALE GENOMIC DNA]</scope>
    <source>
        <strain evidence="2 3">VAND</strain>
    </source>
</reference>
<dbReference type="VEuPathDB" id="ToxoDB:TGVAND_203160"/>
<evidence type="ECO:0000313" key="3">
    <source>
        <dbReference type="Proteomes" id="UP000028840"/>
    </source>
</evidence>
<comment type="caution">
    <text evidence="2">The sequence shown here is derived from an EMBL/GenBank/DDBJ whole genome shotgun (WGS) entry which is preliminary data.</text>
</comment>
<protein>
    <submittedName>
        <fullName evidence="2">Uncharacterized protein</fullName>
    </submittedName>
</protein>
<feature type="region of interest" description="Disordered" evidence="1">
    <location>
        <begin position="165"/>
        <end position="206"/>
    </location>
</feature>
<evidence type="ECO:0000313" key="2">
    <source>
        <dbReference type="EMBL" id="KFH07135.1"/>
    </source>
</evidence>
<organism evidence="2 3">
    <name type="scientific">Toxoplasma gondii VAND</name>
    <dbReference type="NCBI Taxonomy" id="933077"/>
    <lineage>
        <taxon>Eukaryota</taxon>
        <taxon>Sar</taxon>
        <taxon>Alveolata</taxon>
        <taxon>Apicomplexa</taxon>
        <taxon>Conoidasida</taxon>
        <taxon>Coccidia</taxon>
        <taxon>Eucoccidiorida</taxon>
        <taxon>Eimeriorina</taxon>
        <taxon>Sarcocystidae</taxon>
        <taxon>Toxoplasma</taxon>
    </lineage>
</organism>
<accession>A0A086Q3F3</accession>
<feature type="compositionally biased region" description="Low complexity" evidence="1">
    <location>
        <begin position="570"/>
        <end position="582"/>
    </location>
</feature>
<proteinExistence type="predicted"/>